<keyword evidence="3" id="KW-1185">Reference proteome</keyword>
<feature type="region of interest" description="Disordered" evidence="1">
    <location>
        <begin position="1"/>
        <end position="37"/>
    </location>
</feature>
<dbReference type="Pfam" id="PF13416">
    <property type="entry name" value="SBP_bac_8"/>
    <property type="match status" value="1"/>
</dbReference>
<dbReference type="InterPro" id="IPR050490">
    <property type="entry name" value="Bact_solute-bd_prot1"/>
</dbReference>
<dbReference type="Proteomes" id="UP000464314">
    <property type="component" value="Chromosome"/>
</dbReference>
<organism evidence="2 3">
    <name type="scientific">Anaerocolumna sedimenticola</name>
    <dbReference type="NCBI Taxonomy" id="2696063"/>
    <lineage>
        <taxon>Bacteria</taxon>
        <taxon>Bacillati</taxon>
        <taxon>Bacillota</taxon>
        <taxon>Clostridia</taxon>
        <taxon>Lachnospirales</taxon>
        <taxon>Lachnospiraceae</taxon>
        <taxon>Anaerocolumna</taxon>
    </lineage>
</organism>
<dbReference type="EMBL" id="CP048000">
    <property type="protein sequence ID" value="QHQ63721.1"/>
    <property type="molecule type" value="Genomic_DNA"/>
</dbReference>
<proteinExistence type="predicted"/>
<evidence type="ECO:0000256" key="1">
    <source>
        <dbReference type="SAM" id="MobiDB-lite"/>
    </source>
</evidence>
<sequence>MVTALTACSSGKGAKETETAGNAGSTKDEKTADTDVTASGDNNTLTVWCWDPAFNIYAMQEAEKVYQKTKPDFKLNIIETPWDDVQTKLTTAASSGDLSTLPDIFLMQDNAFQKNYANFPEVFTDLTGKGIAFDSFAPAKVAYSVIDGKNYGVPFDNGTGINCLRTDVLEQAGYTIDDFKDITWDKYTELGKDILAKTKKPLLSVQAGSPDLITEMLQSCGQSLFKEDGSPNIVGNQALIEAINVYTTLVKEGILIEVNDWDQYIGTFTNGTVAGTINGCWILASIQTAADQSGKWALTSVPKLNDIPGATNYTNNGGSSWAISSNCKKTDLAVDFLSKTFAGSVELYETILPSSGALATYLPAGDSDVYATPSEFFGGQKIYTDITEFAGKVPSNNTGVYYYEARDAVGTAITNVVNGADLESELKNAEDTVKFQMGQ</sequence>
<accession>A0A6P1TUR5</accession>
<dbReference type="InterPro" id="IPR006059">
    <property type="entry name" value="SBP"/>
</dbReference>
<dbReference type="AlphaFoldDB" id="A0A6P1TUR5"/>
<dbReference type="Gene3D" id="3.40.190.10">
    <property type="entry name" value="Periplasmic binding protein-like II"/>
    <property type="match status" value="1"/>
</dbReference>
<evidence type="ECO:0000313" key="3">
    <source>
        <dbReference type="Proteomes" id="UP000464314"/>
    </source>
</evidence>
<reference evidence="2 3" key="1">
    <citation type="submission" date="2020-01" db="EMBL/GenBank/DDBJ databases">
        <title>Genome analysis of Anaerocolumna sp. CBA3638.</title>
        <authorList>
            <person name="Kim J."/>
            <person name="Roh S.W."/>
        </authorList>
    </citation>
    <scope>NUCLEOTIDE SEQUENCE [LARGE SCALE GENOMIC DNA]</scope>
    <source>
        <strain evidence="2 3">CBA3638</strain>
    </source>
</reference>
<protein>
    <submittedName>
        <fullName evidence="2">Extracellular solute-binding protein</fullName>
    </submittedName>
</protein>
<dbReference type="KEGG" id="anr:Ana3638_11475"/>
<evidence type="ECO:0000313" key="2">
    <source>
        <dbReference type="EMBL" id="QHQ63721.1"/>
    </source>
</evidence>
<dbReference type="PANTHER" id="PTHR43649">
    <property type="entry name" value="ARABINOSE-BINDING PROTEIN-RELATED"/>
    <property type="match status" value="1"/>
</dbReference>
<name>A0A6P1TUR5_9FIRM</name>
<dbReference type="PANTHER" id="PTHR43649:SF32">
    <property type="entry name" value="SUGAR BINDING SECRETED PROTEIN"/>
    <property type="match status" value="1"/>
</dbReference>
<dbReference type="SUPFAM" id="SSF53850">
    <property type="entry name" value="Periplasmic binding protein-like II"/>
    <property type="match status" value="1"/>
</dbReference>
<gene>
    <name evidence="2" type="ORF">Ana3638_11475</name>
</gene>